<feature type="domain" description="Helicase ATP-binding" evidence="12">
    <location>
        <begin position="305"/>
        <end position="557"/>
    </location>
</feature>
<dbReference type="GO" id="GO:0003677">
    <property type="term" value="F:DNA binding"/>
    <property type="evidence" value="ECO:0007669"/>
    <property type="project" value="UniProtKB-KW"/>
</dbReference>
<evidence type="ECO:0000256" key="1">
    <source>
        <dbReference type="ARBA" id="ARBA00000851"/>
    </source>
</evidence>
<dbReference type="RefSeq" id="WP_211039229.1">
    <property type="nucleotide sequence ID" value="NZ_JAELVF020000001.1"/>
</dbReference>
<dbReference type="InterPro" id="IPR055180">
    <property type="entry name" value="HsdR_RecA-like_helicase_dom_2"/>
</dbReference>
<accession>A0A949JMF2</accession>
<dbReference type="PANTHER" id="PTHR30195">
    <property type="entry name" value="TYPE I SITE-SPECIFIC DEOXYRIBONUCLEASE PROTEIN SUBUNIT M AND R"/>
    <property type="match status" value="1"/>
</dbReference>
<feature type="region of interest" description="Disordered" evidence="11">
    <location>
        <begin position="452"/>
        <end position="480"/>
    </location>
</feature>
<dbReference type="InterPro" id="IPR051268">
    <property type="entry name" value="Type-I_R_enzyme_R_subunit"/>
</dbReference>
<dbReference type="Proteomes" id="UP000694501">
    <property type="component" value="Unassembled WGS sequence"/>
</dbReference>
<dbReference type="Pfam" id="PF04313">
    <property type="entry name" value="HSDR_N"/>
    <property type="match status" value="1"/>
</dbReference>
<dbReference type="InterPro" id="IPR027417">
    <property type="entry name" value="P-loop_NTPase"/>
</dbReference>
<dbReference type="AlphaFoldDB" id="A0A949JMF2"/>
<comment type="caution">
    <text evidence="13">The sequence shown here is derived from an EMBL/GenBank/DDBJ whole genome shotgun (WGS) entry which is preliminary data.</text>
</comment>
<dbReference type="InterPro" id="IPR014001">
    <property type="entry name" value="Helicase_ATP-bd"/>
</dbReference>
<dbReference type="CDD" id="cd22332">
    <property type="entry name" value="HsdR_N"/>
    <property type="match status" value="1"/>
</dbReference>
<evidence type="ECO:0000256" key="5">
    <source>
        <dbReference type="ARBA" id="ARBA00022741"/>
    </source>
</evidence>
<evidence type="ECO:0000256" key="11">
    <source>
        <dbReference type="SAM" id="MobiDB-lite"/>
    </source>
</evidence>
<comment type="similarity">
    <text evidence="2">Belongs to the HsdR family.</text>
</comment>
<evidence type="ECO:0000256" key="8">
    <source>
        <dbReference type="ARBA" id="ARBA00022801"/>
    </source>
</evidence>
<evidence type="ECO:0000313" key="14">
    <source>
        <dbReference type="Proteomes" id="UP000694501"/>
    </source>
</evidence>
<dbReference type="GO" id="GO:0004386">
    <property type="term" value="F:helicase activity"/>
    <property type="evidence" value="ECO:0007669"/>
    <property type="project" value="UniProtKB-KW"/>
</dbReference>
<dbReference type="GO" id="GO:0009035">
    <property type="term" value="F:type I site-specific deoxyribonuclease activity"/>
    <property type="evidence" value="ECO:0007669"/>
    <property type="project" value="UniProtKB-EC"/>
</dbReference>
<evidence type="ECO:0000256" key="9">
    <source>
        <dbReference type="ARBA" id="ARBA00022840"/>
    </source>
</evidence>
<dbReference type="Pfam" id="PF22679">
    <property type="entry name" value="T1R_D3-like"/>
    <property type="match status" value="1"/>
</dbReference>
<dbReference type="Pfam" id="PF18766">
    <property type="entry name" value="SWI2_SNF2"/>
    <property type="match status" value="1"/>
</dbReference>
<dbReference type="GO" id="GO:0005524">
    <property type="term" value="F:ATP binding"/>
    <property type="evidence" value="ECO:0007669"/>
    <property type="project" value="UniProtKB-KW"/>
</dbReference>
<dbReference type="EMBL" id="JAELVF020000001">
    <property type="protein sequence ID" value="MBU7596830.1"/>
    <property type="molecule type" value="Genomic_DNA"/>
</dbReference>
<keyword evidence="13" id="KW-0347">Helicase</keyword>
<proteinExistence type="inferred from homology"/>
<organism evidence="13 14">
    <name type="scientific">Streptomyces tardus</name>
    <dbReference type="NCBI Taxonomy" id="2780544"/>
    <lineage>
        <taxon>Bacteria</taxon>
        <taxon>Bacillati</taxon>
        <taxon>Actinomycetota</taxon>
        <taxon>Actinomycetes</taxon>
        <taxon>Kitasatosporales</taxon>
        <taxon>Streptomycetaceae</taxon>
        <taxon>Streptomyces</taxon>
    </lineage>
</organism>
<feature type="compositionally biased region" description="Basic and acidic residues" evidence="11">
    <location>
        <begin position="452"/>
        <end position="465"/>
    </location>
</feature>
<dbReference type="InterPro" id="IPR040980">
    <property type="entry name" value="SWI2_SNF2"/>
</dbReference>
<evidence type="ECO:0000256" key="7">
    <source>
        <dbReference type="ARBA" id="ARBA00022759"/>
    </source>
</evidence>
<protein>
    <recommendedName>
        <fullName evidence="3">type I site-specific deoxyribonuclease</fullName>
        <ecNumber evidence="3">3.1.21.3</ecNumber>
    </recommendedName>
</protein>
<dbReference type="EC" id="3.1.21.3" evidence="3"/>
<feature type="compositionally biased region" description="Acidic residues" evidence="11">
    <location>
        <begin position="466"/>
        <end position="479"/>
    </location>
</feature>
<gene>
    <name evidence="13" type="ORF">JGS22_004055</name>
</gene>
<reference evidence="13" key="1">
    <citation type="submission" date="2021-06" db="EMBL/GenBank/DDBJ databases">
        <title>Sequencing of actinobacteria type strains.</title>
        <authorList>
            <person name="Nguyen G.-S."/>
            <person name="Wentzel A."/>
        </authorList>
    </citation>
    <scope>NUCLEOTIDE SEQUENCE</scope>
    <source>
        <strain evidence="13">P38-E01</strain>
    </source>
</reference>
<keyword evidence="7" id="KW-0255">Endonuclease</keyword>
<keyword evidence="4" id="KW-0540">Nuclease</keyword>
<dbReference type="Gene3D" id="3.40.50.300">
    <property type="entry name" value="P-loop containing nucleotide triphosphate hydrolases"/>
    <property type="match status" value="2"/>
</dbReference>
<dbReference type="SUPFAM" id="SSF52540">
    <property type="entry name" value="P-loop containing nucleoside triphosphate hydrolases"/>
    <property type="match status" value="1"/>
</dbReference>
<keyword evidence="5" id="KW-0547">Nucleotide-binding</keyword>
<dbReference type="Gene3D" id="3.90.1570.50">
    <property type="match status" value="1"/>
</dbReference>
<dbReference type="PANTHER" id="PTHR30195:SF15">
    <property type="entry name" value="TYPE I RESTRICTION ENZYME HINDI ENDONUCLEASE SUBUNIT"/>
    <property type="match status" value="1"/>
</dbReference>
<keyword evidence="9" id="KW-0067">ATP-binding</keyword>
<dbReference type="InterPro" id="IPR007409">
    <property type="entry name" value="Restrct_endonuc_type1_HsdR_N"/>
</dbReference>
<keyword evidence="14" id="KW-1185">Reference proteome</keyword>
<dbReference type="GO" id="GO:0009307">
    <property type="term" value="P:DNA restriction-modification system"/>
    <property type="evidence" value="ECO:0007669"/>
    <property type="project" value="UniProtKB-KW"/>
</dbReference>
<sequence length="1207" mass="134653">MAPYSAELDEAEAPLIAQLTAMGWTHLRGSELSAEDRTPGSPILEGRVRRALRRINRKPGQADTWLDEATTDAAVQEVRRLTSHASGVTLEDTNRTATTLLLSGTQLPGPDGELELVRFVDWTADTDAHDFLAVSQFSVAGPGGHTEIPDLVLFVNGLPLAVVECKSPDAPDPLDLAISDLRAYSGNPLEDDERTAHERPRGIPGLFAFAQLLVAANGEDAVLGTISADEAHYHAWRSVQPDYDKPAALQRELRRVPGLLVADQQPNGQHVLTALVFRPANLLNILRHYVIELPITDDDGEILRRVKTVCRHQQYRASEKIVRKLANGRNPTSPGVTDDERGGVVWHTQGSGKSLTMACLARRLHMHRDPELNGFTILVVTDRTQLQGQLNGALQLSGSEVVTAGSQADVESLLEHAGKPGGRRVIFAMIQKYLGRVPGLVLDSADREERDLRGDFDRTRKRIEAGEDPEQAAEPEAPEEAVRRRVFRRCSDSHRVLVLVDEAHRSHASVLHACLRDAVPNAARVGFTGTPIMRGNHLKHTSRIFGTEPDDLFLDTYRMEEAETDGVVVPVRYEGRTGKGEVSDADALDGKFDNLLQPLSDDQQRLLRRRWSQPTARDVAESAPMIRAKARDMLNHYVTGALDRGFKAQLAAVSRRAAVMYRHALRDARAELLAEIEDFDPEHLRDKDVSQYTERELLHLRAWQYRAVLRRIDFVPVISEGRDGKDRGWRQWTDPARQEEHIKDFRQPLPHLPPDLPWEAAAPEAEPNPPLMGQVGRMPSFNPWGEEEVAVETVGKASEAQPVAFLIVKSMLLTGFDAPIEQVLYLDRPIRDAELLQAVARVNRPAREKTHGRVVDYYGVLDDLTVTLAAYRGDPSVQRSVRALDEDLPALRVGAQAVRNFLDQQGITQLADRAGLTRAVLALKEEETRARYDELLSEFHRGLDRVLPHEAALAHIAEAKAWTLLQKRARRLYRDAQGGVFSLRPVGRAVRSLIADHLQHSELSQQIVPVSITDLGFDSAVESISNAELAAAEQVHGLRYHLEQRERRERPELYRELSEGLEEVLREFDGRWERISEQVQPLIETARAQNADDPESHGLTRTEYLLYKQLSGKLTHEESPFGPLLAEQVRSVVIAVESSIVAEVSLHSYRDDATSLSRLEDVIWKTLRTALRSQGAKRDISAEEDLSTALAGHVQGHLSHYRQAGNM</sequence>
<dbReference type="CDD" id="cd18800">
    <property type="entry name" value="SF2_C_EcoR124I-like"/>
    <property type="match status" value="1"/>
</dbReference>
<evidence type="ECO:0000313" key="13">
    <source>
        <dbReference type="EMBL" id="MBU7596830.1"/>
    </source>
</evidence>
<keyword evidence="10" id="KW-0238">DNA-binding</keyword>
<keyword evidence="8" id="KW-0378">Hydrolase</keyword>
<name>A0A949JMF2_9ACTN</name>
<evidence type="ECO:0000256" key="3">
    <source>
        <dbReference type="ARBA" id="ARBA00012654"/>
    </source>
</evidence>
<evidence type="ECO:0000256" key="4">
    <source>
        <dbReference type="ARBA" id="ARBA00022722"/>
    </source>
</evidence>
<evidence type="ECO:0000256" key="6">
    <source>
        <dbReference type="ARBA" id="ARBA00022747"/>
    </source>
</evidence>
<keyword evidence="6" id="KW-0680">Restriction system</keyword>
<dbReference type="SMART" id="SM00487">
    <property type="entry name" value="DEXDc"/>
    <property type="match status" value="1"/>
</dbReference>
<comment type="catalytic activity">
    <reaction evidence="1">
        <text>Endonucleolytic cleavage of DNA to give random double-stranded fragments with terminal 5'-phosphates, ATP is simultaneously hydrolyzed.</text>
        <dbReference type="EC" id="3.1.21.3"/>
    </reaction>
</comment>
<evidence type="ECO:0000259" key="12">
    <source>
        <dbReference type="SMART" id="SM00487"/>
    </source>
</evidence>
<evidence type="ECO:0000256" key="10">
    <source>
        <dbReference type="ARBA" id="ARBA00023125"/>
    </source>
</evidence>
<evidence type="ECO:0000256" key="2">
    <source>
        <dbReference type="ARBA" id="ARBA00008598"/>
    </source>
</evidence>